<dbReference type="GO" id="GO:0005576">
    <property type="term" value="C:extracellular region"/>
    <property type="evidence" value="ECO:0007669"/>
    <property type="project" value="UniProtKB-SubCell"/>
</dbReference>
<reference evidence="6" key="1">
    <citation type="journal article" date="2020" name="Fungal Divers.">
        <title>Resolving the Mortierellaceae phylogeny through synthesis of multi-gene phylogenetics and phylogenomics.</title>
        <authorList>
            <person name="Vandepol N."/>
            <person name="Liber J."/>
            <person name="Desiro A."/>
            <person name="Na H."/>
            <person name="Kennedy M."/>
            <person name="Barry K."/>
            <person name="Grigoriev I.V."/>
            <person name="Miller A.N."/>
            <person name="O'Donnell K."/>
            <person name="Stajich J.E."/>
            <person name="Bonito G."/>
        </authorList>
    </citation>
    <scope>NUCLEOTIDE SEQUENCE</scope>
    <source>
        <strain evidence="6">MES-2147</strain>
    </source>
</reference>
<sequence>MTTLILVCLLEGESISFEVEVPAIRTVSYLKKAVQAEIPEFKDIAAHRLTLWRVEIPTTPSKITLFTSNDKPIPLSSLDNSEKAANTQYRLKEGDRLNENEVTEIRFLDPAMGISDEDAFGTGPLPQRKIYVIVQPRNESQALYCSMQAFKNIPPKFNQLRLD</sequence>
<evidence type="ECO:0000313" key="6">
    <source>
        <dbReference type="EMBL" id="KAF9948574.1"/>
    </source>
</evidence>
<keyword evidence="3" id="KW-0964">Secreted</keyword>
<name>A0A9P6IXV4_9FUNG</name>
<evidence type="ECO:0000256" key="2">
    <source>
        <dbReference type="ARBA" id="ARBA00004613"/>
    </source>
</evidence>
<dbReference type="InterPro" id="IPR045379">
    <property type="entry name" value="Crinkler_N"/>
</dbReference>
<protein>
    <recommendedName>
        <fullName evidence="5">Crinkler effector protein N-terminal domain-containing protein</fullName>
    </recommendedName>
</protein>
<keyword evidence="7" id="KW-1185">Reference proteome</keyword>
<evidence type="ECO:0000256" key="1">
    <source>
        <dbReference type="ARBA" id="ARBA00004340"/>
    </source>
</evidence>
<comment type="subcellular location">
    <subcellularLocation>
        <location evidence="1">Host cell</location>
    </subcellularLocation>
    <subcellularLocation>
        <location evidence="2">Secreted</location>
    </subcellularLocation>
</comment>
<dbReference type="EMBL" id="JAAAHW010007406">
    <property type="protein sequence ID" value="KAF9948574.1"/>
    <property type="molecule type" value="Genomic_DNA"/>
</dbReference>
<dbReference type="Proteomes" id="UP000749646">
    <property type="component" value="Unassembled WGS sequence"/>
</dbReference>
<gene>
    <name evidence="6" type="ORF">BGZ65_007975</name>
</gene>
<dbReference type="GO" id="GO:0043657">
    <property type="term" value="C:host cell"/>
    <property type="evidence" value="ECO:0007669"/>
    <property type="project" value="UniProtKB-SubCell"/>
</dbReference>
<comment type="caution">
    <text evidence="6">The sequence shown here is derived from an EMBL/GenBank/DDBJ whole genome shotgun (WGS) entry which is preliminary data.</text>
</comment>
<organism evidence="6 7">
    <name type="scientific">Modicella reniformis</name>
    <dbReference type="NCBI Taxonomy" id="1440133"/>
    <lineage>
        <taxon>Eukaryota</taxon>
        <taxon>Fungi</taxon>
        <taxon>Fungi incertae sedis</taxon>
        <taxon>Mucoromycota</taxon>
        <taxon>Mortierellomycotina</taxon>
        <taxon>Mortierellomycetes</taxon>
        <taxon>Mortierellales</taxon>
        <taxon>Mortierellaceae</taxon>
        <taxon>Modicella</taxon>
    </lineage>
</organism>
<dbReference type="OrthoDB" id="2304312at2759"/>
<feature type="chain" id="PRO_5040413555" description="Crinkler effector protein N-terminal domain-containing protein" evidence="4">
    <location>
        <begin position="17"/>
        <end position="163"/>
    </location>
</feature>
<evidence type="ECO:0000313" key="7">
    <source>
        <dbReference type="Proteomes" id="UP000749646"/>
    </source>
</evidence>
<evidence type="ECO:0000259" key="5">
    <source>
        <dbReference type="Pfam" id="PF20147"/>
    </source>
</evidence>
<proteinExistence type="predicted"/>
<feature type="domain" description="Crinkler effector protein N-terminal" evidence="5">
    <location>
        <begin position="6"/>
        <end position="134"/>
    </location>
</feature>
<feature type="signal peptide" evidence="4">
    <location>
        <begin position="1"/>
        <end position="16"/>
    </location>
</feature>
<keyword evidence="4" id="KW-0732">Signal</keyword>
<dbReference type="AlphaFoldDB" id="A0A9P6IXV4"/>
<evidence type="ECO:0000256" key="3">
    <source>
        <dbReference type="ARBA" id="ARBA00022525"/>
    </source>
</evidence>
<evidence type="ECO:0000256" key="4">
    <source>
        <dbReference type="SAM" id="SignalP"/>
    </source>
</evidence>
<dbReference type="Pfam" id="PF20147">
    <property type="entry name" value="Crinkler"/>
    <property type="match status" value="1"/>
</dbReference>
<accession>A0A9P6IXV4</accession>